<gene>
    <name evidence="1" type="ORF">MELLADRAFT_89741</name>
</gene>
<name>F4RUG0_MELLP</name>
<sequence>MARITVQSHSQKKHSTSVLPDILTEAKALQELYNHHKSMLALMGNVTTFTLNKALGEIGGTCESGAYQKWLRYSKERCCHNMPAGGQTGILGATNKLLGEIWTALPLDHRKVFHPPVFYALSGISHSAVEGSDNEDKEPVQPLVLDPEEQTQLQALYDELVCKERVAQDYAKMAAGIPDGPTLPDYNQKSKRCLECIHTQLCNESKNMDLAYYLLACCTHAATESSSSSPGWFREFTSHNEMALYVNKKSNLGTVFAAWVQGLSVAEVVASTIVGSTMVENPAALLLSKFSKMIGYEHGFPRGPDPESILENKYLLKIIQLPGSKLSKEVLKLGFNGMNGCRKIWLDDVQANLFKMVKLSSAHSDGEHEDDNIRDNSGAEQEVMRTQDIQNNLETDDLMGSEEKWNGLGEDFDEESKLRNLRLILNL</sequence>
<dbReference type="VEuPathDB" id="FungiDB:MELLADRAFT_89741"/>
<dbReference type="InParanoid" id="F4RUG0"/>
<evidence type="ECO:0000313" key="1">
    <source>
        <dbReference type="EMBL" id="EGG03928.1"/>
    </source>
</evidence>
<dbReference type="EMBL" id="GL883121">
    <property type="protein sequence ID" value="EGG03928.1"/>
    <property type="molecule type" value="Genomic_DNA"/>
</dbReference>
<evidence type="ECO:0000313" key="2">
    <source>
        <dbReference type="Proteomes" id="UP000001072"/>
    </source>
</evidence>
<dbReference type="HOGENOM" id="CLU_025212_2_0_1"/>
<reference evidence="2" key="1">
    <citation type="journal article" date="2011" name="Proc. Natl. Acad. Sci. U.S.A.">
        <title>Obligate biotrophy features unraveled by the genomic analysis of rust fungi.</title>
        <authorList>
            <person name="Duplessis S."/>
            <person name="Cuomo C.A."/>
            <person name="Lin Y.-C."/>
            <person name="Aerts A."/>
            <person name="Tisserant E."/>
            <person name="Veneault-Fourrey C."/>
            <person name="Joly D.L."/>
            <person name="Hacquard S."/>
            <person name="Amselem J."/>
            <person name="Cantarel B.L."/>
            <person name="Chiu R."/>
            <person name="Coutinho P.M."/>
            <person name="Feau N."/>
            <person name="Field M."/>
            <person name="Frey P."/>
            <person name="Gelhaye E."/>
            <person name="Goldberg J."/>
            <person name="Grabherr M.G."/>
            <person name="Kodira C.D."/>
            <person name="Kohler A."/>
            <person name="Kuees U."/>
            <person name="Lindquist E.A."/>
            <person name="Lucas S.M."/>
            <person name="Mago R."/>
            <person name="Mauceli E."/>
            <person name="Morin E."/>
            <person name="Murat C."/>
            <person name="Pangilinan J.L."/>
            <person name="Park R."/>
            <person name="Pearson M."/>
            <person name="Quesneville H."/>
            <person name="Rouhier N."/>
            <person name="Sakthikumar S."/>
            <person name="Salamov A.A."/>
            <person name="Schmutz J."/>
            <person name="Selles B."/>
            <person name="Shapiro H."/>
            <person name="Tanguay P."/>
            <person name="Tuskan G.A."/>
            <person name="Henrissat B."/>
            <person name="Van de Peer Y."/>
            <person name="Rouze P."/>
            <person name="Ellis J.G."/>
            <person name="Dodds P.N."/>
            <person name="Schein J.E."/>
            <person name="Zhong S."/>
            <person name="Hamelin R.C."/>
            <person name="Grigoriev I.V."/>
            <person name="Szabo L.J."/>
            <person name="Martin F."/>
        </authorList>
    </citation>
    <scope>NUCLEOTIDE SEQUENCE [LARGE SCALE GENOMIC DNA]</scope>
    <source>
        <strain evidence="2">98AG31 / pathotype 3-4-7</strain>
    </source>
</reference>
<dbReference type="KEGG" id="mlr:MELLADRAFT_89741"/>
<accession>F4RUG0</accession>
<proteinExistence type="predicted"/>
<dbReference type="AlphaFoldDB" id="F4RUG0"/>
<keyword evidence="2" id="KW-1185">Reference proteome</keyword>
<dbReference type="GeneID" id="18935307"/>
<dbReference type="Proteomes" id="UP000001072">
    <property type="component" value="Unassembled WGS sequence"/>
</dbReference>
<protein>
    <submittedName>
        <fullName evidence="1">Uncharacterized protein</fullName>
    </submittedName>
</protein>
<dbReference type="RefSeq" id="XP_007412721.1">
    <property type="nucleotide sequence ID" value="XM_007412659.1"/>
</dbReference>
<organism evidence="2">
    <name type="scientific">Melampsora larici-populina (strain 98AG31 / pathotype 3-4-7)</name>
    <name type="common">Poplar leaf rust fungus</name>
    <dbReference type="NCBI Taxonomy" id="747676"/>
    <lineage>
        <taxon>Eukaryota</taxon>
        <taxon>Fungi</taxon>
        <taxon>Dikarya</taxon>
        <taxon>Basidiomycota</taxon>
        <taxon>Pucciniomycotina</taxon>
        <taxon>Pucciniomycetes</taxon>
        <taxon>Pucciniales</taxon>
        <taxon>Melampsoraceae</taxon>
        <taxon>Melampsora</taxon>
    </lineage>
</organism>